<dbReference type="Proteomes" id="UP000239895">
    <property type="component" value="Unassembled WGS sequence"/>
</dbReference>
<feature type="transmembrane region" description="Helical" evidence="1">
    <location>
        <begin position="105"/>
        <end position="125"/>
    </location>
</feature>
<organism evidence="2 3">
    <name type="scientific">Isoptericola halotolerans</name>
    <dbReference type="NCBI Taxonomy" id="300560"/>
    <lineage>
        <taxon>Bacteria</taxon>
        <taxon>Bacillati</taxon>
        <taxon>Actinomycetota</taxon>
        <taxon>Actinomycetes</taxon>
        <taxon>Micrococcales</taxon>
        <taxon>Promicromonosporaceae</taxon>
        <taxon>Isoptericola</taxon>
    </lineage>
</organism>
<dbReference type="EMBL" id="PVTX01000001">
    <property type="protein sequence ID" value="PRZ10340.1"/>
    <property type="molecule type" value="Genomic_DNA"/>
</dbReference>
<feature type="transmembrane region" description="Helical" evidence="1">
    <location>
        <begin position="131"/>
        <end position="159"/>
    </location>
</feature>
<evidence type="ECO:0000313" key="3">
    <source>
        <dbReference type="Proteomes" id="UP000239895"/>
    </source>
</evidence>
<sequence length="232" mass="24434">MTTSNAPVPGDHDHGTAGRATSTVYRLLVVGLLLAISVSPTVVLLFLIEPDPSNVPLAVASTVFVGPALSASLFALGAKARDDGLTPAPAFAKGYRMNLGDVLKIWVPGLLLLAVLSWTTVNIAVAGVPVWWAGILLGIGAIVLLWMIQATVIASFFAFRGRDTARLALYFLGRLPRVTLAVMSAVVLAGAIVFLTAPAVLAAFGVLLVALLLRWEKPLLSEVRLRFVESAD</sequence>
<accession>A0ABX5EIV0</accession>
<comment type="caution">
    <text evidence="2">The sequence shown here is derived from an EMBL/GenBank/DDBJ whole genome shotgun (WGS) entry which is preliminary data.</text>
</comment>
<evidence type="ECO:0008006" key="4">
    <source>
        <dbReference type="Google" id="ProtNLM"/>
    </source>
</evidence>
<dbReference type="RefSeq" id="WP_181340697.1">
    <property type="nucleotide sequence ID" value="NZ_PVTX01000001.1"/>
</dbReference>
<protein>
    <recommendedName>
        <fullName evidence="4">DUF624 domain-containing protein</fullName>
    </recommendedName>
</protein>
<proteinExistence type="predicted"/>
<reference evidence="2 3" key="1">
    <citation type="submission" date="2018-03" db="EMBL/GenBank/DDBJ databases">
        <title>Comparative analysis of microorganisms from saline springs in Andes Mountain Range, Colombia.</title>
        <authorList>
            <person name="Rubin E."/>
        </authorList>
    </citation>
    <scope>NUCLEOTIDE SEQUENCE [LARGE SCALE GENOMIC DNA]</scope>
    <source>
        <strain evidence="2 3">CG 23</strain>
    </source>
</reference>
<name>A0ABX5EIV0_9MICO</name>
<keyword evidence="1" id="KW-0812">Transmembrane</keyword>
<evidence type="ECO:0000256" key="1">
    <source>
        <dbReference type="SAM" id="Phobius"/>
    </source>
</evidence>
<evidence type="ECO:0000313" key="2">
    <source>
        <dbReference type="EMBL" id="PRZ10340.1"/>
    </source>
</evidence>
<keyword evidence="1" id="KW-1133">Transmembrane helix</keyword>
<gene>
    <name evidence="2" type="ORF">BCL65_101485</name>
</gene>
<keyword evidence="1" id="KW-0472">Membrane</keyword>
<feature type="transmembrane region" description="Helical" evidence="1">
    <location>
        <begin position="54"/>
        <end position="76"/>
    </location>
</feature>
<feature type="transmembrane region" description="Helical" evidence="1">
    <location>
        <begin position="27"/>
        <end position="48"/>
    </location>
</feature>
<feature type="transmembrane region" description="Helical" evidence="1">
    <location>
        <begin position="180"/>
        <end position="213"/>
    </location>
</feature>
<keyword evidence="3" id="KW-1185">Reference proteome</keyword>